<organism evidence="1 2">
    <name type="scientific">Acacia crassicarpa</name>
    <name type="common">northern wattle</name>
    <dbReference type="NCBI Taxonomy" id="499986"/>
    <lineage>
        <taxon>Eukaryota</taxon>
        <taxon>Viridiplantae</taxon>
        <taxon>Streptophyta</taxon>
        <taxon>Embryophyta</taxon>
        <taxon>Tracheophyta</taxon>
        <taxon>Spermatophyta</taxon>
        <taxon>Magnoliopsida</taxon>
        <taxon>eudicotyledons</taxon>
        <taxon>Gunneridae</taxon>
        <taxon>Pentapetalae</taxon>
        <taxon>rosids</taxon>
        <taxon>fabids</taxon>
        <taxon>Fabales</taxon>
        <taxon>Fabaceae</taxon>
        <taxon>Caesalpinioideae</taxon>
        <taxon>mimosoid clade</taxon>
        <taxon>Acacieae</taxon>
        <taxon>Acacia</taxon>
    </lineage>
</organism>
<proteinExistence type="predicted"/>
<sequence length="94" mass="10057">MAGSSSSSLPISVDFVSHSNARSYSLFSSSSQNTTIKLDCTNFLVWESIALPLIEGNQLEGHINGSLTSLAKLLFGTPGGTRSNPAYFEWLSVD</sequence>
<dbReference type="AlphaFoldDB" id="A0AAE1TFR2"/>
<accession>A0AAE1TFR2</accession>
<comment type="caution">
    <text evidence="1">The sequence shown here is derived from an EMBL/GenBank/DDBJ whole genome shotgun (WGS) entry which is preliminary data.</text>
</comment>
<dbReference type="Proteomes" id="UP001293593">
    <property type="component" value="Unassembled WGS sequence"/>
</dbReference>
<dbReference type="EMBL" id="JAWXYG010000001">
    <property type="protein sequence ID" value="KAK4283652.1"/>
    <property type="molecule type" value="Genomic_DNA"/>
</dbReference>
<protein>
    <submittedName>
        <fullName evidence="1">Uncharacterized protein</fullName>
    </submittedName>
</protein>
<keyword evidence="2" id="KW-1185">Reference proteome</keyword>
<reference evidence="1" key="1">
    <citation type="submission" date="2023-10" db="EMBL/GenBank/DDBJ databases">
        <title>Chromosome-level genome of the transformable northern wattle, Acacia crassicarpa.</title>
        <authorList>
            <person name="Massaro I."/>
            <person name="Sinha N.R."/>
            <person name="Poethig S."/>
            <person name="Leichty A.R."/>
        </authorList>
    </citation>
    <scope>NUCLEOTIDE SEQUENCE</scope>
    <source>
        <strain evidence="1">Acra3RX</strain>
        <tissue evidence="1">Leaf</tissue>
    </source>
</reference>
<evidence type="ECO:0000313" key="2">
    <source>
        <dbReference type="Proteomes" id="UP001293593"/>
    </source>
</evidence>
<gene>
    <name evidence="1" type="ORF">QN277_000580</name>
</gene>
<name>A0AAE1TFR2_9FABA</name>
<evidence type="ECO:0000313" key="1">
    <source>
        <dbReference type="EMBL" id="KAK4283652.1"/>
    </source>
</evidence>